<evidence type="ECO:0000313" key="1">
    <source>
        <dbReference type="EMBL" id="MFD0902349.1"/>
    </source>
</evidence>
<accession>A0ABW3ES74</accession>
<dbReference type="Proteomes" id="UP001596972">
    <property type="component" value="Unassembled WGS sequence"/>
</dbReference>
<reference evidence="2" key="1">
    <citation type="journal article" date="2019" name="Int. J. Syst. Evol. Microbiol.">
        <title>The Global Catalogue of Microorganisms (GCM) 10K type strain sequencing project: providing services to taxonomists for standard genome sequencing and annotation.</title>
        <authorList>
            <consortium name="The Broad Institute Genomics Platform"/>
            <consortium name="The Broad Institute Genome Sequencing Center for Infectious Disease"/>
            <person name="Wu L."/>
            <person name="Ma J."/>
        </authorList>
    </citation>
    <scope>NUCLEOTIDE SEQUENCE [LARGE SCALE GENOMIC DNA]</scope>
    <source>
        <strain evidence="2">JCM 31202</strain>
    </source>
</reference>
<gene>
    <name evidence="1" type="ORF">ACFQ11_18265</name>
</gene>
<sequence>MTWKPADGSLSYAYIRELEQDVYGEWFTVDDLPGGEREIERLRPIKLARAYEIAESGEVS</sequence>
<dbReference type="EMBL" id="JBHTJA010000034">
    <property type="protein sequence ID" value="MFD0902349.1"/>
    <property type="molecule type" value="Genomic_DNA"/>
</dbReference>
<organism evidence="1 2">
    <name type="scientific">Actinomadura sediminis</name>
    <dbReference type="NCBI Taxonomy" id="1038904"/>
    <lineage>
        <taxon>Bacteria</taxon>
        <taxon>Bacillati</taxon>
        <taxon>Actinomycetota</taxon>
        <taxon>Actinomycetes</taxon>
        <taxon>Streptosporangiales</taxon>
        <taxon>Thermomonosporaceae</taxon>
        <taxon>Actinomadura</taxon>
    </lineage>
</organism>
<protein>
    <submittedName>
        <fullName evidence="1">Uncharacterized protein</fullName>
    </submittedName>
</protein>
<proteinExistence type="predicted"/>
<evidence type="ECO:0000313" key="2">
    <source>
        <dbReference type="Proteomes" id="UP001596972"/>
    </source>
</evidence>
<keyword evidence="2" id="KW-1185">Reference proteome</keyword>
<name>A0ABW3ES74_9ACTN</name>
<dbReference type="RefSeq" id="WP_378300036.1">
    <property type="nucleotide sequence ID" value="NZ_JBHTJA010000034.1"/>
</dbReference>
<comment type="caution">
    <text evidence="1">The sequence shown here is derived from an EMBL/GenBank/DDBJ whole genome shotgun (WGS) entry which is preliminary data.</text>
</comment>